<dbReference type="OrthoDB" id="1430893at2759"/>
<proteinExistence type="predicted"/>
<organism evidence="2 3">
    <name type="scientific">Trifolium subterraneum</name>
    <name type="common">Subterranean clover</name>
    <dbReference type="NCBI Taxonomy" id="3900"/>
    <lineage>
        <taxon>Eukaryota</taxon>
        <taxon>Viridiplantae</taxon>
        <taxon>Streptophyta</taxon>
        <taxon>Embryophyta</taxon>
        <taxon>Tracheophyta</taxon>
        <taxon>Spermatophyta</taxon>
        <taxon>Magnoliopsida</taxon>
        <taxon>eudicotyledons</taxon>
        <taxon>Gunneridae</taxon>
        <taxon>Pentapetalae</taxon>
        <taxon>rosids</taxon>
        <taxon>fabids</taxon>
        <taxon>Fabales</taxon>
        <taxon>Fabaceae</taxon>
        <taxon>Papilionoideae</taxon>
        <taxon>50 kb inversion clade</taxon>
        <taxon>NPAAA clade</taxon>
        <taxon>Hologalegina</taxon>
        <taxon>IRL clade</taxon>
        <taxon>Trifolieae</taxon>
        <taxon>Trifolium</taxon>
    </lineage>
</organism>
<dbReference type="SMART" id="SM00579">
    <property type="entry name" value="FBD"/>
    <property type="match status" value="1"/>
</dbReference>
<accession>A0A2Z6N6Z6</accession>
<dbReference type="EMBL" id="DF973352">
    <property type="protein sequence ID" value="GAU27359.1"/>
    <property type="molecule type" value="Genomic_DNA"/>
</dbReference>
<dbReference type="InterPro" id="IPR006566">
    <property type="entry name" value="FBD"/>
</dbReference>
<dbReference type="Pfam" id="PF08387">
    <property type="entry name" value="FBD"/>
    <property type="match status" value="1"/>
</dbReference>
<name>A0A2Z6N6Z6_TRISU</name>
<protein>
    <recommendedName>
        <fullName evidence="1">FBD domain-containing protein</fullName>
    </recommendedName>
</protein>
<dbReference type="AlphaFoldDB" id="A0A2Z6N6Z6"/>
<evidence type="ECO:0000313" key="3">
    <source>
        <dbReference type="Proteomes" id="UP000242715"/>
    </source>
</evidence>
<dbReference type="InterPro" id="IPR050232">
    <property type="entry name" value="FBL13/AtMIF1-like"/>
</dbReference>
<dbReference type="Proteomes" id="UP000242715">
    <property type="component" value="Unassembled WGS sequence"/>
</dbReference>
<reference evidence="3" key="1">
    <citation type="journal article" date="2017" name="Front. Plant Sci.">
        <title>Climate Clever Clovers: New Paradigm to Reduce the Environmental Footprint of Ruminants by Breeding Low Methanogenic Forages Utilizing Haplotype Variation.</title>
        <authorList>
            <person name="Kaur P."/>
            <person name="Appels R."/>
            <person name="Bayer P.E."/>
            <person name="Keeble-Gagnere G."/>
            <person name="Wang J."/>
            <person name="Hirakawa H."/>
            <person name="Shirasawa K."/>
            <person name="Vercoe P."/>
            <person name="Stefanova K."/>
            <person name="Durmic Z."/>
            <person name="Nichols P."/>
            <person name="Revell C."/>
            <person name="Isobe S.N."/>
            <person name="Edwards D."/>
            <person name="Erskine W."/>
        </authorList>
    </citation>
    <scope>NUCLEOTIDE SEQUENCE [LARGE SCALE GENOMIC DNA]</scope>
    <source>
        <strain evidence="3">cv. Daliak</strain>
    </source>
</reference>
<dbReference type="PANTHER" id="PTHR31900:SF32">
    <property type="entry name" value="F-BOX_RNI_FBD-LIKE DOMAIN PROTEIN"/>
    <property type="match status" value="1"/>
</dbReference>
<feature type="domain" description="FBD" evidence="1">
    <location>
        <begin position="130"/>
        <end position="202"/>
    </location>
</feature>
<evidence type="ECO:0000259" key="1">
    <source>
        <dbReference type="SMART" id="SM00579"/>
    </source>
</evidence>
<gene>
    <name evidence="2" type="ORF">TSUD_55120</name>
</gene>
<sequence length="203" mass="22823">MKEFTYCGDGISQAIILSDKSSAHNASANIILRSHGFGMSIVQETRSCVCLLLKQFSQVKCIKFNGSEVLTQPNVAVLPNYAMLSHLELGYVSVKVLLGLLKKTPVLHTLIFQGILKFDQELLNSASVPDCLTSTLQVVKFGNVDGSDHELFLAKFFMENGKVLERMSFSVISWYDEELIEEFKEKLYSFKKGVSFAILEFRY</sequence>
<dbReference type="PANTHER" id="PTHR31900">
    <property type="entry name" value="F-BOX/RNI SUPERFAMILY PROTEIN-RELATED"/>
    <property type="match status" value="1"/>
</dbReference>
<evidence type="ECO:0000313" key="2">
    <source>
        <dbReference type="EMBL" id="GAU27359.1"/>
    </source>
</evidence>
<keyword evidence="3" id="KW-1185">Reference proteome</keyword>